<evidence type="ECO:0000259" key="3">
    <source>
        <dbReference type="Pfam" id="PF14111"/>
    </source>
</evidence>
<dbReference type="InterPro" id="IPR044730">
    <property type="entry name" value="RNase_H-like_dom_plant"/>
</dbReference>
<feature type="domain" description="DUF4283" evidence="3">
    <location>
        <begin position="112"/>
        <end position="191"/>
    </location>
</feature>
<evidence type="ECO:0000256" key="1">
    <source>
        <dbReference type="SAM" id="MobiDB-lite"/>
    </source>
</evidence>
<dbReference type="GO" id="GO:0004523">
    <property type="term" value="F:RNA-DNA hybrid ribonuclease activity"/>
    <property type="evidence" value="ECO:0007669"/>
    <property type="project" value="InterPro"/>
</dbReference>
<dbReference type="Pfam" id="PF13456">
    <property type="entry name" value="RVT_3"/>
    <property type="match status" value="1"/>
</dbReference>
<dbReference type="PANTHER" id="PTHR31286">
    <property type="entry name" value="GLYCINE-RICH CELL WALL STRUCTURAL PROTEIN 1.8-LIKE"/>
    <property type="match status" value="1"/>
</dbReference>
<sequence>MSHREVKYIFTSNSRSAMSFTFTTTVQPPTSTSIPPEPPDVGGDGKHLDSGKSTTNMMSFRDKVLGNQALMEREKVDLIATNKAKVELVQGNRLLPMLHVEKSVMAELSVPWKDALVVKLLGKKLGYNTMKAKLENVWKLTGGFELMDVGYSYYMVKFDGEEDKNKVINGGPWMIFDHYLAVSLWSPKFNAATATIDKTMVWIRIPSLNLVYYDESVLWAVASMVGNLVKVDLHTLRVARGKFARMCVEVDLTKPVVGRVGINGDWYHVQYEGLHIICTQCGCYGHLLKDSGMKRKNITVENKEKSGEVVGDGGANITGGEAVQKSGVNQGVINDKITTNVVQSVTEISPDSLHGEWIKVERKKGITRLMHADLVGILGVSMINIPKIGKNRFKKKRPRNETVEPCKTASTASQANVSQASYGVYNGGYTAKQGNPNSTNTHVGPPNNTKEGSQPNDGLTETSIHVKQVGGVKQHVKEKDVEPWLLTVVYASPRENERQDTWNLLRHIATTEELLSRLNGIQKSSNYGYSIFLENLEKELQDQLAVTLYQEEYLWFQKSRSEWVSDGDRNTKYYHSKTIVRRRRNKIISLRSDDRSWVDDPEILTDMVQNFYINLFKEEEEVCDPIVSWTTYPTNMEAHHNALSGPIQFDECKKVLFEMGSYKAPGEDGYPALFFQQCWDTVGDSLFRFIPRRSIHHNIIVAQEMVHSMSRMKECKFPPNLVNVIQHCITSPSFKILWNGDMTDTFTPTRGIRQGDPLSPYLFVICMDRLSHMIADQVEAQYWKPMRAVACWHIWTWRNKTIFEDDFQRPSNPTYTILKMVDEIENCNRHPMNIRHGDTIFIGWKKPQEGWVKLNCDGAYKDTLELAGCGGLLRDSNGRWLTGYSRKIGTCDSLSAEMWGMYLGMQLAWRNGFHHLQVESDSKILVDMIMGNVKINGKPPILVCRIQELLKLNWQVQFKHIWREGNRSADWLANFSFSLNSFQIHVMETPPSGILNLLFDDISGACMPRNIRVTI</sequence>
<gene>
    <name evidence="4" type="ORF">TSUD_271920</name>
</gene>
<feature type="compositionally biased region" description="Polar residues" evidence="1">
    <location>
        <begin position="432"/>
        <end position="458"/>
    </location>
</feature>
<dbReference type="EMBL" id="DF973870">
    <property type="protein sequence ID" value="GAU41583.1"/>
    <property type="molecule type" value="Genomic_DNA"/>
</dbReference>
<evidence type="ECO:0000259" key="2">
    <source>
        <dbReference type="Pfam" id="PF13456"/>
    </source>
</evidence>
<dbReference type="InterPro" id="IPR002156">
    <property type="entry name" value="RNaseH_domain"/>
</dbReference>
<dbReference type="PANTHER" id="PTHR31286:SF171">
    <property type="entry name" value="CCHC-TYPE DOMAIN-CONTAINING PROTEIN"/>
    <property type="match status" value="1"/>
</dbReference>
<dbReference type="InterPro" id="IPR040256">
    <property type="entry name" value="At4g02000-like"/>
</dbReference>
<dbReference type="SUPFAM" id="SSF53098">
    <property type="entry name" value="Ribonuclease H-like"/>
    <property type="match status" value="1"/>
</dbReference>
<dbReference type="Proteomes" id="UP000242715">
    <property type="component" value="Unassembled WGS sequence"/>
</dbReference>
<dbReference type="OrthoDB" id="1436539at2759"/>
<dbReference type="InterPro" id="IPR012337">
    <property type="entry name" value="RNaseH-like_sf"/>
</dbReference>
<dbReference type="AlphaFoldDB" id="A0A2Z6NI18"/>
<dbReference type="InterPro" id="IPR036397">
    <property type="entry name" value="RNaseH_sf"/>
</dbReference>
<reference evidence="5" key="1">
    <citation type="journal article" date="2017" name="Front. Plant Sci.">
        <title>Climate Clever Clovers: New Paradigm to Reduce the Environmental Footprint of Ruminants by Breeding Low Methanogenic Forages Utilizing Haplotype Variation.</title>
        <authorList>
            <person name="Kaur P."/>
            <person name="Appels R."/>
            <person name="Bayer P.E."/>
            <person name="Keeble-Gagnere G."/>
            <person name="Wang J."/>
            <person name="Hirakawa H."/>
            <person name="Shirasawa K."/>
            <person name="Vercoe P."/>
            <person name="Stefanova K."/>
            <person name="Durmic Z."/>
            <person name="Nichols P."/>
            <person name="Revell C."/>
            <person name="Isobe S.N."/>
            <person name="Edwards D."/>
            <person name="Erskine W."/>
        </authorList>
    </citation>
    <scope>NUCLEOTIDE SEQUENCE [LARGE SCALE GENOMIC DNA]</scope>
    <source>
        <strain evidence="5">cv. Daliak</strain>
    </source>
</reference>
<dbReference type="CDD" id="cd06222">
    <property type="entry name" value="RNase_H_like"/>
    <property type="match status" value="1"/>
</dbReference>
<dbReference type="GO" id="GO:0003676">
    <property type="term" value="F:nucleic acid binding"/>
    <property type="evidence" value="ECO:0007669"/>
    <property type="project" value="InterPro"/>
</dbReference>
<dbReference type="Gene3D" id="3.30.420.10">
    <property type="entry name" value="Ribonuclease H-like superfamily/Ribonuclease H"/>
    <property type="match status" value="1"/>
</dbReference>
<dbReference type="InterPro" id="IPR025558">
    <property type="entry name" value="DUF4283"/>
</dbReference>
<name>A0A2Z6NI18_TRISU</name>
<evidence type="ECO:0000313" key="5">
    <source>
        <dbReference type="Proteomes" id="UP000242715"/>
    </source>
</evidence>
<evidence type="ECO:0000313" key="4">
    <source>
        <dbReference type="EMBL" id="GAU41583.1"/>
    </source>
</evidence>
<accession>A0A2Z6NI18</accession>
<feature type="region of interest" description="Disordered" evidence="1">
    <location>
        <begin position="428"/>
        <end position="458"/>
    </location>
</feature>
<keyword evidence="5" id="KW-1185">Reference proteome</keyword>
<feature type="domain" description="RNase H type-1" evidence="2">
    <location>
        <begin position="855"/>
        <end position="975"/>
    </location>
</feature>
<dbReference type="Pfam" id="PF14111">
    <property type="entry name" value="DUF4283"/>
    <property type="match status" value="1"/>
</dbReference>
<feature type="compositionally biased region" description="Low complexity" evidence="1">
    <location>
        <begin position="25"/>
        <end position="34"/>
    </location>
</feature>
<organism evidence="4 5">
    <name type="scientific">Trifolium subterraneum</name>
    <name type="common">Subterranean clover</name>
    <dbReference type="NCBI Taxonomy" id="3900"/>
    <lineage>
        <taxon>Eukaryota</taxon>
        <taxon>Viridiplantae</taxon>
        <taxon>Streptophyta</taxon>
        <taxon>Embryophyta</taxon>
        <taxon>Tracheophyta</taxon>
        <taxon>Spermatophyta</taxon>
        <taxon>Magnoliopsida</taxon>
        <taxon>eudicotyledons</taxon>
        <taxon>Gunneridae</taxon>
        <taxon>Pentapetalae</taxon>
        <taxon>rosids</taxon>
        <taxon>fabids</taxon>
        <taxon>Fabales</taxon>
        <taxon>Fabaceae</taxon>
        <taxon>Papilionoideae</taxon>
        <taxon>50 kb inversion clade</taxon>
        <taxon>NPAAA clade</taxon>
        <taxon>Hologalegina</taxon>
        <taxon>IRL clade</taxon>
        <taxon>Trifolieae</taxon>
        <taxon>Trifolium</taxon>
    </lineage>
</organism>
<feature type="region of interest" description="Disordered" evidence="1">
    <location>
        <begin position="25"/>
        <end position="53"/>
    </location>
</feature>
<proteinExistence type="predicted"/>
<protein>
    <submittedName>
        <fullName evidence="4">Uncharacterized protein</fullName>
    </submittedName>
</protein>